<protein>
    <submittedName>
        <fullName evidence="1">Uncharacterized protein</fullName>
    </submittedName>
</protein>
<accession>A0A2G2Z777</accession>
<dbReference type="PANTHER" id="PTHR15140:SF52">
    <property type="entry name" value="LATE BLIGHT RESISTANCE PROTEIN HOMOLOG R1A-4"/>
    <property type="match status" value="1"/>
</dbReference>
<dbReference type="EMBL" id="AYRZ02000006">
    <property type="protein sequence ID" value="PHT77860.1"/>
    <property type="molecule type" value="Genomic_DNA"/>
</dbReference>
<dbReference type="Proteomes" id="UP000222542">
    <property type="component" value="Unassembled WGS sequence"/>
</dbReference>
<gene>
    <name evidence="1" type="ORF">T459_15912</name>
</gene>
<dbReference type="AlphaFoldDB" id="A0A2G2Z777"/>
<name>A0A2G2Z777_CAPAN</name>
<dbReference type="PANTHER" id="PTHR15140">
    <property type="entry name" value="TUBULIN-SPECIFIC CHAPERONE E"/>
    <property type="match status" value="1"/>
</dbReference>
<dbReference type="Gene3D" id="3.80.10.10">
    <property type="entry name" value="Ribonuclease Inhibitor"/>
    <property type="match status" value="1"/>
</dbReference>
<keyword evidence="2" id="KW-1185">Reference proteome</keyword>
<proteinExistence type="predicted"/>
<evidence type="ECO:0000313" key="1">
    <source>
        <dbReference type="EMBL" id="PHT77860.1"/>
    </source>
</evidence>
<dbReference type="InterPro" id="IPR032675">
    <property type="entry name" value="LRR_dom_sf"/>
</dbReference>
<reference evidence="1 2" key="2">
    <citation type="journal article" date="2017" name="Genome Biol.">
        <title>New reference genome sequences of hot pepper reveal the massive evolution of plant disease-resistance genes by retroduplication.</title>
        <authorList>
            <person name="Kim S."/>
            <person name="Park J."/>
            <person name="Yeom S.I."/>
            <person name="Kim Y.M."/>
            <person name="Seo E."/>
            <person name="Kim K.T."/>
            <person name="Kim M.S."/>
            <person name="Lee J.M."/>
            <person name="Cheong K."/>
            <person name="Shin H.S."/>
            <person name="Kim S.B."/>
            <person name="Han K."/>
            <person name="Lee J."/>
            <person name="Park M."/>
            <person name="Lee H.A."/>
            <person name="Lee H.Y."/>
            <person name="Lee Y."/>
            <person name="Oh S."/>
            <person name="Lee J.H."/>
            <person name="Choi E."/>
            <person name="Choi E."/>
            <person name="Lee S.E."/>
            <person name="Jeon J."/>
            <person name="Kim H."/>
            <person name="Choi G."/>
            <person name="Song H."/>
            <person name="Lee J."/>
            <person name="Lee S.C."/>
            <person name="Kwon J.K."/>
            <person name="Lee H.Y."/>
            <person name="Koo N."/>
            <person name="Hong Y."/>
            <person name="Kim R.W."/>
            <person name="Kang W.H."/>
            <person name="Huh J.H."/>
            <person name="Kang B.C."/>
            <person name="Yang T.J."/>
            <person name="Lee Y.H."/>
            <person name="Bennetzen J.L."/>
            <person name="Choi D."/>
        </authorList>
    </citation>
    <scope>NUCLEOTIDE SEQUENCE [LARGE SCALE GENOMIC DNA]</scope>
    <source>
        <strain evidence="2">cv. CM334</strain>
    </source>
</reference>
<organism evidence="1 2">
    <name type="scientific">Capsicum annuum</name>
    <name type="common">Capsicum pepper</name>
    <dbReference type="NCBI Taxonomy" id="4072"/>
    <lineage>
        <taxon>Eukaryota</taxon>
        <taxon>Viridiplantae</taxon>
        <taxon>Streptophyta</taxon>
        <taxon>Embryophyta</taxon>
        <taxon>Tracheophyta</taxon>
        <taxon>Spermatophyta</taxon>
        <taxon>Magnoliopsida</taxon>
        <taxon>eudicotyledons</taxon>
        <taxon>Gunneridae</taxon>
        <taxon>Pentapetalae</taxon>
        <taxon>asterids</taxon>
        <taxon>lamiids</taxon>
        <taxon>Solanales</taxon>
        <taxon>Solanaceae</taxon>
        <taxon>Solanoideae</taxon>
        <taxon>Capsiceae</taxon>
        <taxon>Capsicum</taxon>
    </lineage>
</organism>
<dbReference type="Gramene" id="PHT77860">
    <property type="protein sequence ID" value="PHT77860"/>
    <property type="gene ID" value="T459_15912"/>
</dbReference>
<sequence length="162" mass="18655">MREEDTFENLKYLNLTEVTLAKWEVGEESFPVIEKLVLRKCHMLKEIPPSFGDICSLKIIKLVESPHVEDSAKKIKQYVEDMGGDELQLALQEEIISCFSFSDSCEATDRNLIKNLMQEGSDRAEEPVAQNYSTVARSARIYQSGIFRNNPRGIHYLFYVEQ</sequence>
<comment type="caution">
    <text evidence="1">The sequence shown here is derived from an EMBL/GenBank/DDBJ whole genome shotgun (WGS) entry which is preliminary data.</text>
</comment>
<reference evidence="1 2" key="1">
    <citation type="journal article" date="2014" name="Nat. Genet.">
        <title>Genome sequence of the hot pepper provides insights into the evolution of pungency in Capsicum species.</title>
        <authorList>
            <person name="Kim S."/>
            <person name="Park M."/>
            <person name="Yeom S.I."/>
            <person name="Kim Y.M."/>
            <person name="Lee J.M."/>
            <person name="Lee H.A."/>
            <person name="Seo E."/>
            <person name="Choi J."/>
            <person name="Cheong K."/>
            <person name="Kim K.T."/>
            <person name="Jung K."/>
            <person name="Lee G.W."/>
            <person name="Oh S.K."/>
            <person name="Bae C."/>
            <person name="Kim S.B."/>
            <person name="Lee H.Y."/>
            <person name="Kim S.Y."/>
            <person name="Kim M.S."/>
            <person name="Kang B.C."/>
            <person name="Jo Y.D."/>
            <person name="Yang H.B."/>
            <person name="Jeong H.J."/>
            <person name="Kang W.H."/>
            <person name="Kwon J.K."/>
            <person name="Shin C."/>
            <person name="Lim J.Y."/>
            <person name="Park J.H."/>
            <person name="Huh J.H."/>
            <person name="Kim J.S."/>
            <person name="Kim B.D."/>
            <person name="Cohen O."/>
            <person name="Paran I."/>
            <person name="Suh M.C."/>
            <person name="Lee S.B."/>
            <person name="Kim Y.K."/>
            <person name="Shin Y."/>
            <person name="Noh S.J."/>
            <person name="Park J."/>
            <person name="Seo Y.S."/>
            <person name="Kwon S.Y."/>
            <person name="Kim H.A."/>
            <person name="Park J.M."/>
            <person name="Kim H.J."/>
            <person name="Choi S.B."/>
            <person name="Bosland P.W."/>
            <person name="Reeves G."/>
            <person name="Jo S.H."/>
            <person name="Lee B.W."/>
            <person name="Cho H.T."/>
            <person name="Choi H.S."/>
            <person name="Lee M.S."/>
            <person name="Yu Y."/>
            <person name="Do Choi Y."/>
            <person name="Park B.S."/>
            <person name="van Deynze A."/>
            <person name="Ashrafi H."/>
            <person name="Hill T."/>
            <person name="Kim W.T."/>
            <person name="Pai H.S."/>
            <person name="Ahn H.K."/>
            <person name="Yeam I."/>
            <person name="Giovannoni J.J."/>
            <person name="Rose J.K."/>
            <person name="Sorensen I."/>
            <person name="Lee S.J."/>
            <person name="Kim R.W."/>
            <person name="Choi I.Y."/>
            <person name="Choi B.S."/>
            <person name="Lim J.S."/>
            <person name="Lee Y.H."/>
            <person name="Choi D."/>
        </authorList>
    </citation>
    <scope>NUCLEOTIDE SEQUENCE [LARGE SCALE GENOMIC DNA]</scope>
    <source>
        <strain evidence="2">cv. CM334</strain>
    </source>
</reference>
<evidence type="ECO:0000313" key="2">
    <source>
        <dbReference type="Proteomes" id="UP000222542"/>
    </source>
</evidence>